<evidence type="ECO:0000256" key="2">
    <source>
        <dbReference type="ARBA" id="ARBA00022748"/>
    </source>
</evidence>
<dbReference type="Proteomes" id="UP001167871">
    <property type="component" value="Unassembled WGS sequence"/>
</dbReference>
<evidence type="ECO:0000256" key="1">
    <source>
        <dbReference type="ARBA" id="ARBA00004196"/>
    </source>
</evidence>
<keyword evidence="7" id="KW-1185">Reference proteome</keyword>
<name>A0ABT7X2K7_9BACE</name>
<organism evidence="6 7">
    <name type="scientific">Bacteroides gallinaceum</name>
    <dbReference type="NCBI Taxonomy" id="1462571"/>
    <lineage>
        <taxon>Bacteria</taxon>
        <taxon>Pseudomonadati</taxon>
        <taxon>Bacteroidota</taxon>
        <taxon>Bacteroidia</taxon>
        <taxon>Bacteroidales</taxon>
        <taxon>Bacteroidaceae</taxon>
        <taxon>Bacteroides</taxon>
    </lineage>
</organism>
<dbReference type="SUPFAM" id="SSF52833">
    <property type="entry name" value="Thioredoxin-like"/>
    <property type="match status" value="1"/>
</dbReference>
<dbReference type="InterPro" id="IPR050553">
    <property type="entry name" value="Thioredoxin_ResA/DsbE_sf"/>
</dbReference>
<keyword evidence="3" id="KW-1015">Disulfide bond</keyword>
<dbReference type="InterPro" id="IPR013766">
    <property type="entry name" value="Thioredoxin_domain"/>
</dbReference>
<dbReference type="Gene3D" id="3.40.30.10">
    <property type="entry name" value="Glutaredoxin"/>
    <property type="match status" value="1"/>
</dbReference>
<gene>
    <name evidence="6" type="ORF">QVO10_02500</name>
</gene>
<evidence type="ECO:0000256" key="3">
    <source>
        <dbReference type="ARBA" id="ARBA00023157"/>
    </source>
</evidence>
<feature type="domain" description="Thioredoxin" evidence="5">
    <location>
        <begin position="310"/>
        <end position="455"/>
    </location>
</feature>
<dbReference type="Pfam" id="PF08534">
    <property type="entry name" value="Redoxin"/>
    <property type="match status" value="1"/>
</dbReference>
<dbReference type="PANTHER" id="PTHR42852">
    <property type="entry name" value="THIOL:DISULFIDE INTERCHANGE PROTEIN DSBE"/>
    <property type="match status" value="1"/>
</dbReference>
<accession>A0ABT7X2K7</accession>
<comment type="subcellular location">
    <subcellularLocation>
        <location evidence="1">Cell envelope</location>
    </subcellularLocation>
</comment>
<evidence type="ECO:0000256" key="4">
    <source>
        <dbReference type="ARBA" id="ARBA00023284"/>
    </source>
</evidence>
<dbReference type="InterPro" id="IPR013740">
    <property type="entry name" value="Redoxin"/>
</dbReference>
<dbReference type="InterPro" id="IPR036249">
    <property type="entry name" value="Thioredoxin-like_sf"/>
</dbReference>
<sequence length="455" mass="51006">MANLKSILLFVAPGFLVSYGCSSSDNAPLLEGKINVSEPTEITFCYDYNGNTFVENVSTDSTGLFVFNPQLAGNEADVALYVGSDSYGAFLEKGKSVKMDIDGKNVTFQGDNTDRSTFYNAYQQGFSPWTFKPTPDHPFSTAEWNANLDAGYEAAQNALKGIKDATVRERYARLADASKKYYTIQILSMDSIDHRAQIDSLVATIDPNADESRLSGLINHWYNRVNLGNNNGTFRLTPYFIKQFAGIDSALTNESNKKYLYATLSSMFFLYQPSDSDITAFVNGIQPQLVKDSLLAAKIKETIAKRNKHINDGEVFPSDPVLISRDGTKTCLSEVIKGKVAYIDFWATWCVPCCKEIPFMEKVYEKFKDNKDIVFVSISQDDNRKAWEKKVDRDNPQWPNFIFDVKTGREFLDAMDINAIPRFIIVGRDGKIISVDAARPSNRNIEKILNEALGK</sequence>
<dbReference type="PROSITE" id="PS51352">
    <property type="entry name" value="THIOREDOXIN_2"/>
    <property type="match status" value="1"/>
</dbReference>
<evidence type="ECO:0000313" key="6">
    <source>
        <dbReference type="EMBL" id="MDN0048269.1"/>
    </source>
</evidence>
<reference evidence="6" key="2">
    <citation type="submission" date="2024-05" db="EMBL/GenBank/DDBJ databases">
        <title>Identification and characterization of horizontal gene transfer across gut microbiota members of farm animals based on homology search.</title>
        <authorList>
            <person name="Schwarzerova J."/>
            <person name="Nykrynova M."/>
            <person name="Jureckova K."/>
            <person name="Cejkova D."/>
            <person name="Rychlik I."/>
        </authorList>
    </citation>
    <scope>NUCLEOTIDE SEQUENCE</scope>
    <source>
        <strain evidence="6">84_SSukc20</strain>
    </source>
</reference>
<dbReference type="RefSeq" id="WP_301638982.1">
    <property type="nucleotide sequence ID" value="NZ_JAUEII010000003.1"/>
</dbReference>
<evidence type="ECO:0000313" key="7">
    <source>
        <dbReference type="Proteomes" id="UP001167871"/>
    </source>
</evidence>
<reference evidence="6" key="1">
    <citation type="submission" date="2023-06" db="EMBL/GenBank/DDBJ databases">
        <authorList>
            <person name="Zeman M."/>
            <person name="Kubasova T."/>
            <person name="Jahodarova E."/>
            <person name="Nykrynova M."/>
            <person name="Rychlik I."/>
        </authorList>
    </citation>
    <scope>NUCLEOTIDE SEQUENCE</scope>
    <source>
        <strain evidence="6">84_SSukc20</strain>
    </source>
</reference>
<keyword evidence="2" id="KW-0201">Cytochrome c-type biogenesis</keyword>
<dbReference type="EMBL" id="JAUEII010000003">
    <property type="protein sequence ID" value="MDN0048269.1"/>
    <property type="molecule type" value="Genomic_DNA"/>
</dbReference>
<evidence type="ECO:0000259" key="5">
    <source>
        <dbReference type="PROSITE" id="PS51352"/>
    </source>
</evidence>
<comment type="caution">
    <text evidence="6">The sequence shown here is derived from an EMBL/GenBank/DDBJ whole genome shotgun (WGS) entry which is preliminary data.</text>
</comment>
<proteinExistence type="predicted"/>
<protein>
    <submittedName>
        <fullName evidence="6">TlpA disulfide reductase family protein</fullName>
    </submittedName>
</protein>
<dbReference type="PANTHER" id="PTHR42852:SF6">
    <property type="entry name" value="THIOL:DISULFIDE INTERCHANGE PROTEIN DSBE"/>
    <property type="match status" value="1"/>
</dbReference>
<dbReference type="PROSITE" id="PS51257">
    <property type="entry name" value="PROKAR_LIPOPROTEIN"/>
    <property type="match status" value="1"/>
</dbReference>
<dbReference type="CDD" id="cd02966">
    <property type="entry name" value="TlpA_like_family"/>
    <property type="match status" value="1"/>
</dbReference>
<keyword evidence="4" id="KW-0676">Redox-active center</keyword>